<feature type="domain" description="Transcription factor TFIIIB component B'' Myb" evidence="2">
    <location>
        <begin position="498"/>
        <end position="547"/>
    </location>
</feature>
<feature type="region of interest" description="Disordered" evidence="1">
    <location>
        <begin position="273"/>
        <end position="405"/>
    </location>
</feature>
<evidence type="ECO:0000313" key="4">
    <source>
        <dbReference type="Proteomes" id="UP000636709"/>
    </source>
</evidence>
<reference evidence="3" key="1">
    <citation type="submission" date="2020-07" db="EMBL/GenBank/DDBJ databases">
        <title>Genome sequence and genetic diversity analysis of an under-domesticated orphan crop, white fonio (Digitaria exilis).</title>
        <authorList>
            <person name="Bennetzen J.L."/>
            <person name="Chen S."/>
            <person name="Ma X."/>
            <person name="Wang X."/>
            <person name="Yssel A.E.J."/>
            <person name="Chaluvadi S.R."/>
            <person name="Johnson M."/>
            <person name="Gangashetty P."/>
            <person name="Hamidou F."/>
            <person name="Sanogo M.D."/>
            <person name="Zwaenepoel A."/>
            <person name="Wallace J."/>
            <person name="Van De Peer Y."/>
            <person name="Van Deynze A."/>
        </authorList>
    </citation>
    <scope>NUCLEOTIDE SEQUENCE</scope>
    <source>
        <tissue evidence="3">Leaves</tissue>
    </source>
</reference>
<feature type="compositionally biased region" description="Basic and acidic residues" evidence="1">
    <location>
        <begin position="366"/>
        <end position="378"/>
    </location>
</feature>
<evidence type="ECO:0000256" key="1">
    <source>
        <dbReference type="SAM" id="MobiDB-lite"/>
    </source>
</evidence>
<name>A0A835FQK7_9POAL</name>
<dbReference type="Pfam" id="PF15963">
    <property type="entry name" value="Myb_DNA-bind_7"/>
    <property type="match status" value="1"/>
</dbReference>
<feature type="compositionally biased region" description="Acidic residues" evidence="1">
    <location>
        <begin position="331"/>
        <end position="351"/>
    </location>
</feature>
<feature type="region of interest" description="Disordered" evidence="1">
    <location>
        <begin position="53"/>
        <end position="103"/>
    </location>
</feature>
<dbReference type="InterPro" id="IPR009057">
    <property type="entry name" value="Homeodomain-like_sf"/>
</dbReference>
<organism evidence="3 4">
    <name type="scientific">Digitaria exilis</name>
    <dbReference type="NCBI Taxonomy" id="1010633"/>
    <lineage>
        <taxon>Eukaryota</taxon>
        <taxon>Viridiplantae</taxon>
        <taxon>Streptophyta</taxon>
        <taxon>Embryophyta</taxon>
        <taxon>Tracheophyta</taxon>
        <taxon>Spermatophyta</taxon>
        <taxon>Magnoliopsida</taxon>
        <taxon>Liliopsida</taxon>
        <taxon>Poales</taxon>
        <taxon>Poaceae</taxon>
        <taxon>PACMAD clade</taxon>
        <taxon>Panicoideae</taxon>
        <taxon>Panicodae</taxon>
        <taxon>Paniceae</taxon>
        <taxon>Anthephorinae</taxon>
        <taxon>Digitaria</taxon>
    </lineage>
</organism>
<gene>
    <name evidence="3" type="ORF">HU200_006653</name>
</gene>
<dbReference type="Proteomes" id="UP000636709">
    <property type="component" value="Unassembled WGS sequence"/>
</dbReference>
<evidence type="ECO:0000313" key="3">
    <source>
        <dbReference type="EMBL" id="KAF8769154.1"/>
    </source>
</evidence>
<dbReference type="OrthoDB" id="272624at2759"/>
<feature type="compositionally biased region" description="Basic and acidic residues" evidence="1">
    <location>
        <begin position="66"/>
        <end position="85"/>
    </location>
</feature>
<accession>A0A835FQK7</accession>
<dbReference type="PANTHER" id="PTHR22929">
    <property type="entry name" value="RNA POLYMERASE III TRANSCRIPTION INITIATION FACTOR B"/>
    <property type="match status" value="1"/>
</dbReference>
<dbReference type="AlphaFoldDB" id="A0A835FQK7"/>
<sequence>MSPSSSCGKAIDGVVEFGEVFGAQAKEERVAKFQPKVQLKPIKAAKSQKINQKVEPSALAVATQNETDHGIQTRLHYDQPEDPKCHGSLQTPEPEGLLAAGNNDVDSLANLDSILEQSIQEETIAKFRPKLRQKAGTVSSKVVGTNDNITAATPMVGVYAGNTDILTKPKDQETITAPCSSPQDVHATVELDYNDELINSPLDGTRLRTGEASAEFVCNPQDNVGTEKGKGKSVSFALSDASGVVTPTDTNSEMGKFSDSCIDKLTDENLSNLSQQTAEHNDNECLYDEGEPSEHAVEQPPKSGVGEIRSSMKLRSRKKSKKAGTSKNTDDYVDEDCVEPSLGEEDNDSGDDYTAVNNRKVRKKSKDGVEDSQQEKVQKGKSQVSSRGRKRTSKDALAEKPEKKLTHRIRQTRAKEVKTLLETPPGNINLMNLSAAHLRLLQEARERVNSWLICYLMHNSFQLNDMDDLDYRDEEERNFDNDRTENCVQNVTKLNYQSYMNKQTRGKWSKSDTDVFYKGLRQFGSDFAMIQQLLLDKTRHQVRAKSKPRRKKSVASP</sequence>
<protein>
    <recommendedName>
        <fullName evidence="2">Transcription factor TFIIIB component B'' Myb domain-containing protein</fullName>
    </recommendedName>
</protein>
<dbReference type="GO" id="GO:0000126">
    <property type="term" value="C:transcription factor TFIIIB complex"/>
    <property type="evidence" value="ECO:0007669"/>
    <property type="project" value="TreeGrafter"/>
</dbReference>
<dbReference type="InterPro" id="IPR039467">
    <property type="entry name" value="TFIIIB_B''_Myb"/>
</dbReference>
<dbReference type="PANTHER" id="PTHR22929:SF0">
    <property type="entry name" value="TRANSCRIPTION FACTOR TFIIIB COMPONENT B'' HOMOLOG"/>
    <property type="match status" value="1"/>
</dbReference>
<evidence type="ECO:0000259" key="2">
    <source>
        <dbReference type="Pfam" id="PF15963"/>
    </source>
</evidence>
<dbReference type="GO" id="GO:0001156">
    <property type="term" value="F:TFIIIC-class transcription factor complex binding"/>
    <property type="evidence" value="ECO:0007669"/>
    <property type="project" value="TreeGrafter"/>
</dbReference>
<feature type="compositionally biased region" description="Basic and acidic residues" evidence="1">
    <location>
        <begin position="393"/>
        <end position="404"/>
    </location>
</feature>
<keyword evidence="4" id="KW-1185">Reference proteome</keyword>
<comment type="caution">
    <text evidence="3">The sequence shown here is derived from an EMBL/GenBank/DDBJ whole genome shotgun (WGS) entry which is preliminary data.</text>
</comment>
<dbReference type="EMBL" id="JACEFO010000450">
    <property type="protein sequence ID" value="KAF8769154.1"/>
    <property type="molecule type" value="Genomic_DNA"/>
</dbReference>
<feature type="region of interest" description="Disordered" evidence="1">
    <location>
        <begin position="238"/>
        <end position="258"/>
    </location>
</feature>
<dbReference type="SUPFAM" id="SSF46689">
    <property type="entry name" value="Homeodomain-like"/>
    <property type="match status" value="1"/>
</dbReference>
<feature type="compositionally biased region" description="Basic residues" evidence="1">
    <location>
        <begin position="312"/>
        <end position="324"/>
    </location>
</feature>
<dbReference type="Gene3D" id="1.20.58.1880">
    <property type="match status" value="1"/>
</dbReference>
<proteinExistence type="predicted"/>
<dbReference type="GO" id="GO:0070898">
    <property type="term" value="P:RNA polymerase III preinitiation complex assembly"/>
    <property type="evidence" value="ECO:0007669"/>
    <property type="project" value="TreeGrafter"/>
</dbReference>